<organism evidence="1 2">
    <name type="scientific">Tuber borchii</name>
    <name type="common">White truffle</name>
    <dbReference type="NCBI Taxonomy" id="42251"/>
    <lineage>
        <taxon>Eukaryota</taxon>
        <taxon>Fungi</taxon>
        <taxon>Dikarya</taxon>
        <taxon>Ascomycota</taxon>
        <taxon>Pezizomycotina</taxon>
        <taxon>Pezizomycetes</taxon>
        <taxon>Pezizales</taxon>
        <taxon>Tuberaceae</taxon>
        <taxon>Tuber</taxon>
    </lineage>
</organism>
<evidence type="ECO:0000313" key="2">
    <source>
        <dbReference type="Proteomes" id="UP000244722"/>
    </source>
</evidence>
<name>A0A2T7A4T2_TUBBO</name>
<protein>
    <submittedName>
        <fullName evidence="1">Uncharacterized protein</fullName>
    </submittedName>
</protein>
<dbReference type="OrthoDB" id="5399295at2759"/>
<dbReference type="EMBL" id="NESQ01000023">
    <property type="protein sequence ID" value="PUU82753.1"/>
    <property type="molecule type" value="Genomic_DNA"/>
</dbReference>
<reference evidence="1 2" key="1">
    <citation type="submission" date="2017-04" db="EMBL/GenBank/DDBJ databases">
        <title>Draft genome sequence of Tuber borchii Vittad., a whitish edible truffle.</title>
        <authorList>
            <consortium name="DOE Joint Genome Institute"/>
            <person name="Murat C."/>
            <person name="Kuo A."/>
            <person name="Barry K.W."/>
            <person name="Clum A."/>
            <person name="Dockter R.B."/>
            <person name="Fauchery L."/>
            <person name="Iotti M."/>
            <person name="Kohler A."/>
            <person name="Labutti K."/>
            <person name="Lindquist E.A."/>
            <person name="Lipzen A."/>
            <person name="Ohm R.A."/>
            <person name="Wang M."/>
            <person name="Grigoriev I.V."/>
            <person name="Zambonelli A."/>
            <person name="Martin F.M."/>
        </authorList>
    </citation>
    <scope>NUCLEOTIDE SEQUENCE [LARGE SCALE GENOMIC DNA]</scope>
    <source>
        <strain evidence="1 2">Tbo3840</strain>
    </source>
</reference>
<comment type="caution">
    <text evidence="1">The sequence shown here is derived from an EMBL/GenBank/DDBJ whole genome shotgun (WGS) entry which is preliminary data.</text>
</comment>
<dbReference type="Proteomes" id="UP000244722">
    <property type="component" value="Unassembled WGS sequence"/>
</dbReference>
<keyword evidence="2" id="KW-1185">Reference proteome</keyword>
<proteinExistence type="predicted"/>
<accession>A0A2T7A4T2</accession>
<gene>
    <name evidence="1" type="ORF">B9Z19DRAFT_1074387</name>
</gene>
<evidence type="ECO:0000313" key="1">
    <source>
        <dbReference type="EMBL" id="PUU82753.1"/>
    </source>
</evidence>
<dbReference type="AlphaFoldDB" id="A0A2T7A4T2"/>
<sequence>MEPFVVNSSQRFRQQLARSCSGKGVRSGGGLSSSCIYYSRGRHSSCWGSHNLLVHYHHSFTFLFDKNSLKMQVLFTHKSVQDSGVIGENVLGIKISNDLSTSLTLSIQPFTVNCDIKIPASTPPAPSALSSPVLPSSLPAPGTEVKVEEPESAALPPVASAIATQTSLPTPIVTSTPPPVSLLDTYKVYQLDRIFTADRFYKYLLSAPSTSAYITTDDEFLSALHGITGADDCNADLVVEAYDGMNELRRGMMAEVIKVVEEGLERDGNERLDEWIKIEVPKILDEFM</sequence>